<dbReference type="InterPro" id="IPR003838">
    <property type="entry name" value="ABC3_permease_C"/>
</dbReference>
<proteinExistence type="inferred from homology"/>
<evidence type="ECO:0000256" key="2">
    <source>
        <dbReference type="ARBA" id="ARBA00022475"/>
    </source>
</evidence>
<feature type="domain" description="MacB-like periplasmic core" evidence="10">
    <location>
        <begin position="18"/>
        <end position="196"/>
    </location>
</feature>
<sequence>MNNLQLVWRNIRQQFGSTLLSILLTAFGVAILCVIYITSDSLEKQLTNNSKNIDLVVGAKGSPLQLILSSLYHIDNPTGNIALSEARKLATNPFIELAVPISLGDNFKGHRLIGTEISYFQLYDLKLAQGMVWKKAFEAVIGADVARKRGLKVGDSFHTAHGLSADGHVHDEHPFRVVGVLNKSNSVVDNLILCNLESVWDVHGIAHEDHNHDDHDHDHDGHDHDHDHDHAHTETNVKQEVAAAVTTPVAQDSNQAVANKPVNAHNHDSEGHDDHDHAHDSTATTTAEESSPGAARQAMMEARNAQQQENLIAPAQEAQAADETLVKNIGDDMIEDRGEEVTALLIKYSSPAAIGVIPRLVNQSTDMQAASPAIESTRLFSLLGVGLDSLTALAFIIMLIAGLSVFISLYNALKDRKYDLAIMRSLGASKGKLFSLVILEGFIITLLGGIIGLLLGHIALYLINQQTSESADFIEALVINEKEFLLVAVACAIGIFAALIPAIKAYKTSISTILADK</sequence>
<feature type="region of interest" description="Disordered" evidence="7">
    <location>
        <begin position="261"/>
        <end position="304"/>
    </location>
</feature>
<keyword evidence="12" id="KW-1185">Reference proteome</keyword>
<feature type="transmembrane region" description="Helical" evidence="8">
    <location>
        <begin position="484"/>
        <end position="503"/>
    </location>
</feature>
<evidence type="ECO:0000256" key="5">
    <source>
        <dbReference type="ARBA" id="ARBA00023136"/>
    </source>
</evidence>
<evidence type="ECO:0000259" key="9">
    <source>
        <dbReference type="Pfam" id="PF02687"/>
    </source>
</evidence>
<evidence type="ECO:0000256" key="6">
    <source>
        <dbReference type="ARBA" id="ARBA00038076"/>
    </source>
</evidence>
<evidence type="ECO:0000313" key="12">
    <source>
        <dbReference type="Proteomes" id="UP000192980"/>
    </source>
</evidence>
<evidence type="ECO:0000313" key="11">
    <source>
        <dbReference type="EMBL" id="SMG20432.1"/>
    </source>
</evidence>
<name>A0A1X7IZU9_9SPHI</name>
<dbReference type="RefSeq" id="WP_234991114.1">
    <property type="nucleotide sequence ID" value="NZ_FXAU01000002.1"/>
</dbReference>
<feature type="compositionally biased region" description="Low complexity" evidence="7">
    <location>
        <begin position="281"/>
        <end position="295"/>
    </location>
</feature>
<dbReference type="InterPro" id="IPR050250">
    <property type="entry name" value="Macrolide_Exporter_MacB"/>
</dbReference>
<dbReference type="Pfam" id="PF02687">
    <property type="entry name" value="FtsX"/>
    <property type="match status" value="1"/>
</dbReference>
<evidence type="ECO:0000256" key="8">
    <source>
        <dbReference type="SAM" id="Phobius"/>
    </source>
</evidence>
<accession>A0A1X7IZU9</accession>
<reference evidence="11 12" key="1">
    <citation type="submission" date="2017-04" db="EMBL/GenBank/DDBJ databases">
        <authorList>
            <person name="Afonso C.L."/>
            <person name="Miller P.J."/>
            <person name="Scott M.A."/>
            <person name="Spackman E."/>
            <person name="Goraichik I."/>
            <person name="Dimitrov K.M."/>
            <person name="Suarez D.L."/>
            <person name="Swayne D.E."/>
        </authorList>
    </citation>
    <scope>NUCLEOTIDE SEQUENCE [LARGE SCALE GENOMIC DNA]</scope>
    <source>
        <strain evidence="11 12">DSM 22418</strain>
    </source>
</reference>
<evidence type="ECO:0000256" key="3">
    <source>
        <dbReference type="ARBA" id="ARBA00022692"/>
    </source>
</evidence>
<dbReference type="Proteomes" id="UP000192980">
    <property type="component" value="Unassembled WGS sequence"/>
</dbReference>
<feature type="domain" description="ABC3 transporter permease C-terminal" evidence="9">
    <location>
        <begin position="393"/>
        <end position="509"/>
    </location>
</feature>
<dbReference type="GO" id="GO:0005886">
    <property type="term" value="C:plasma membrane"/>
    <property type="evidence" value="ECO:0007669"/>
    <property type="project" value="UniProtKB-SubCell"/>
</dbReference>
<feature type="compositionally biased region" description="Basic and acidic residues" evidence="7">
    <location>
        <begin position="265"/>
        <end position="280"/>
    </location>
</feature>
<evidence type="ECO:0000256" key="1">
    <source>
        <dbReference type="ARBA" id="ARBA00004651"/>
    </source>
</evidence>
<comment type="subcellular location">
    <subcellularLocation>
        <location evidence="1">Cell membrane</location>
        <topology evidence="1">Multi-pass membrane protein</topology>
    </subcellularLocation>
</comment>
<dbReference type="Pfam" id="PF12704">
    <property type="entry name" value="MacB_PCD"/>
    <property type="match status" value="1"/>
</dbReference>
<comment type="similarity">
    <text evidence="6">Belongs to the ABC-4 integral membrane protein family.</text>
</comment>
<feature type="transmembrane region" description="Helical" evidence="8">
    <location>
        <begin position="433"/>
        <end position="464"/>
    </location>
</feature>
<dbReference type="PANTHER" id="PTHR30572:SF4">
    <property type="entry name" value="ABC TRANSPORTER PERMEASE YTRF"/>
    <property type="match status" value="1"/>
</dbReference>
<gene>
    <name evidence="11" type="ORF">SAMN05660862_1243</name>
</gene>
<dbReference type="GO" id="GO:0022857">
    <property type="term" value="F:transmembrane transporter activity"/>
    <property type="evidence" value="ECO:0007669"/>
    <property type="project" value="TreeGrafter"/>
</dbReference>
<feature type="transmembrane region" description="Helical" evidence="8">
    <location>
        <begin position="390"/>
        <end position="413"/>
    </location>
</feature>
<dbReference type="PANTHER" id="PTHR30572">
    <property type="entry name" value="MEMBRANE COMPONENT OF TRANSPORTER-RELATED"/>
    <property type="match status" value="1"/>
</dbReference>
<keyword evidence="3 8" id="KW-0812">Transmembrane</keyword>
<evidence type="ECO:0000256" key="7">
    <source>
        <dbReference type="SAM" id="MobiDB-lite"/>
    </source>
</evidence>
<organism evidence="11 12">
    <name type="scientific">Sphingobacterium psychroaquaticum</name>
    <dbReference type="NCBI Taxonomy" id="561061"/>
    <lineage>
        <taxon>Bacteria</taxon>
        <taxon>Pseudomonadati</taxon>
        <taxon>Bacteroidota</taxon>
        <taxon>Sphingobacteriia</taxon>
        <taxon>Sphingobacteriales</taxon>
        <taxon>Sphingobacteriaceae</taxon>
        <taxon>Sphingobacterium</taxon>
    </lineage>
</organism>
<feature type="transmembrane region" description="Helical" evidence="8">
    <location>
        <begin position="20"/>
        <end position="39"/>
    </location>
</feature>
<dbReference type="EMBL" id="FXAU01000002">
    <property type="protein sequence ID" value="SMG20432.1"/>
    <property type="molecule type" value="Genomic_DNA"/>
</dbReference>
<evidence type="ECO:0000256" key="4">
    <source>
        <dbReference type="ARBA" id="ARBA00022989"/>
    </source>
</evidence>
<feature type="region of interest" description="Disordered" evidence="7">
    <location>
        <begin position="211"/>
        <end position="236"/>
    </location>
</feature>
<dbReference type="AlphaFoldDB" id="A0A1X7IZU9"/>
<keyword evidence="4 8" id="KW-1133">Transmembrane helix</keyword>
<keyword evidence="5 8" id="KW-0472">Membrane</keyword>
<dbReference type="InterPro" id="IPR025857">
    <property type="entry name" value="MacB_PCD"/>
</dbReference>
<dbReference type="STRING" id="561061.SAMN05660862_1243"/>
<keyword evidence="2" id="KW-1003">Cell membrane</keyword>
<protein>
    <submittedName>
        <fullName evidence="11">Putative ABC transport system permease protein</fullName>
    </submittedName>
</protein>
<evidence type="ECO:0000259" key="10">
    <source>
        <dbReference type="Pfam" id="PF12704"/>
    </source>
</evidence>